<dbReference type="Proteomes" id="UP000187486">
    <property type="component" value="Unassembled WGS sequence"/>
</dbReference>
<dbReference type="EMBL" id="MQUQ01000031">
    <property type="protein sequence ID" value="OLZ43589.1"/>
    <property type="molecule type" value="Genomic_DNA"/>
</dbReference>
<evidence type="ECO:0000256" key="1">
    <source>
        <dbReference type="SAM" id="Phobius"/>
    </source>
</evidence>
<comment type="caution">
    <text evidence="2">The sequence shown here is derived from an EMBL/GenBank/DDBJ whole genome shotgun (WGS) entry which is preliminary data.</text>
</comment>
<organism evidence="2 3">
    <name type="scientific">Amycolatopsis coloradensis</name>
    <dbReference type="NCBI Taxonomy" id="76021"/>
    <lineage>
        <taxon>Bacteria</taxon>
        <taxon>Bacillati</taxon>
        <taxon>Actinomycetota</taxon>
        <taxon>Actinomycetes</taxon>
        <taxon>Pseudonocardiales</taxon>
        <taxon>Pseudonocardiaceae</taxon>
        <taxon>Amycolatopsis</taxon>
    </lineage>
</organism>
<keyword evidence="1" id="KW-0472">Membrane</keyword>
<evidence type="ECO:0000313" key="3">
    <source>
        <dbReference type="Proteomes" id="UP000187486"/>
    </source>
</evidence>
<sequence>MRDGRHHRTNTSRTLVKSAEHGRVGHAGLAFLLLAGGVILGTALTVAVLAGRLYFGLPLIP</sequence>
<name>A0A1R0KEK1_9PSEU</name>
<accession>A0A1R0KEK1</accession>
<keyword evidence="1" id="KW-0812">Transmembrane</keyword>
<dbReference type="AlphaFoldDB" id="A0A1R0KEK1"/>
<keyword evidence="3" id="KW-1185">Reference proteome</keyword>
<feature type="transmembrane region" description="Helical" evidence="1">
    <location>
        <begin position="27"/>
        <end position="55"/>
    </location>
</feature>
<protein>
    <submittedName>
        <fullName evidence="2">Uncharacterized protein</fullName>
    </submittedName>
</protein>
<evidence type="ECO:0000313" key="2">
    <source>
        <dbReference type="EMBL" id="OLZ43589.1"/>
    </source>
</evidence>
<keyword evidence="1" id="KW-1133">Transmembrane helix</keyword>
<gene>
    <name evidence="2" type="ORF">BS329_38700</name>
</gene>
<dbReference type="RefSeq" id="WP_076168216.1">
    <property type="nucleotide sequence ID" value="NZ_JBEZVB010000047.1"/>
</dbReference>
<reference evidence="2 3" key="1">
    <citation type="submission" date="2016-01" db="EMBL/GenBank/DDBJ databases">
        <title>Amycolatopsis coloradensis genome sequencing and assembly.</title>
        <authorList>
            <person name="Mayilraj S."/>
        </authorList>
    </citation>
    <scope>NUCLEOTIDE SEQUENCE [LARGE SCALE GENOMIC DNA]</scope>
    <source>
        <strain evidence="2 3">DSM 44225</strain>
    </source>
</reference>
<proteinExistence type="predicted"/>